<dbReference type="Proteomes" id="UP000783742">
    <property type="component" value="Unassembled WGS sequence"/>
</dbReference>
<name>A0ABS6FHE6_9FIRM</name>
<dbReference type="EMBL" id="JAHLQO010000004">
    <property type="protein sequence ID" value="MBU5669593.1"/>
    <property type="molecule type" value="Genomic_DNA"/>
</dbReference>
<protein>
    <submittedName>
        <fullName evidence="1">Uncharacterized protein</fullName>
    </submittedName>
</protein>
<evidence type="ECO:0000313" key="1">
    <source>
        <dbReference type="EMBL" id="MBU5669593.1"/>
    </source>
</evidence>
<keyword evidence="2" id="KW-1185">Reference proteome</keyword>
<proteinExistence type="predicted"/>
<sequence>MSKLKNTIAIDVEFERKWDKIFNYFKTLNKISELTNISSMSLSNINRGITGKLQQKNYDSIINLYNTNKDEIEKNWKAKEERENKKPEIKKILIGKTYKLSLGRDLDGYGLVESGVAVEEYNHFYRLKSDNYYFTISKNDLHIEDLRLKEN</sequence>
<dbReference type="RefSeq" id="WP_216549428.1">
    <property type="nucleotide sequence ID" value="NZ_JAHLQO010000004.1"/>
</dbReference>
<comment type="caution">
    <text evidence="1">The sequence shown here is derived from an EMBL/GenBank/DDBJ whole genome shotgun (WGS) entry which is preliminary data.</text>
</comment>
<gene>
    <name evidence="1" type="ORF">KQI68_07040</name>
</gene>
<accession>A0ABS6FHE6</accession>
<reference evidence="1 2" key="1">
    <citation type="submission" date="2021-06" db="EMBL/GenBank/DDBJ databases">
        <authorList>
            <person name="Sun Q."/>
            <person name="Li D."/>
        </authorList>
    </citation>
    <scope>NUCLEOTIDE SEQUENCE [LARGE SCALE GENOMIC DNA]</scope>
    <source>
        <strain evidence="1 2">MSJ-1</strain>
    </source>
</reference>
<evidence type="ECO:0000313" key="2">
    <source>
        <dbReference type="Proteomes" id="UP000783742"/>
    </source>
</evidence>
<organism evidence="1 2">
    <name type="scientific">Peptoniphilus ovalis</name>
    <dbReference type="NCBI Taxonomy" id="2841503"/>
    <lineage>
        <taxon>Bacteria</taxon>
        <taxon>Bacillati</taxon>
        <taxon>Bacillota</taxon>
        <taxon>Tissierellia</taxon>
        <taxon>Tissierellales</taxon>
        <taxon>Peptoniphilaceae</taxon>
        <taxon>Peptoniphilus</taxon>
    </lineage>
</organism>